<evidence type="ECO:0000256" key="2">
    <source>
        <dbReference type="ARBA" id="ARBA00022692"/>
    </source>
</evidence>
<keyword evidence="3 5" id="KW-1133">Transmembrane helix</keyword>
<evidence type="ECO:0000313" key="8">
    <source>
        <dbReference type="Proteomes" id="UP000261032"/>
    </source>
</evidence>
<gene>
    <name evidence="7" type="ORF">DXB93_10535</name>
</gene>
<protein>
    <submittedName>
        <fullName evidence="7">ABC transporter permease</fullName>
    </submittedName>
</protein>
<dbReference type="InterPro" id="IPR013525">
    <property type="entry name" value="ABC2_TM"/>
</dbReference>
<dbReference type="Proteomes" id="UP000261032">
    <property type="component" value="Unassembled WGS sequence"/>
</dbReference>
<feature type="transmembrane region" description="Helical" evidence="5">
    <location>
        <begin position="169"/>
        <end position="195"/>
    </location>
</feature>
<evidence type="ECO:0000259" key="6">
    <source>
        <dbReference type="Pfam" id="PF12698"/>
    </source>
</evidence>
<comment type="caution">
    <text evidence="7">The sequence shown here is derived from an EMBL/GenBank/DDBJ whole genome shotgun (WGS) entry which is preliminary data.</text>
</comment>
<accession>A0A3E3EBX0</accession>
<dbReference type="GO" id="GO:0140359">
    <property type="term" value="F:ABC-type transporter activity"/>
    <property type="evidence" value="ECO:0007669"/>
    <property type="project" value="InterPro"/>
</dbReference>
<feature type="transmembrane region" description="Helical" evidence="5">
    <location>
        <begin position="20"/>
        <end position="37"/>
    </location>
</feature>
<organism evidence="7 8">
    <name type="scientific">Thomasclavelia ramosa</name>
    <dbReference type="NCBI Taxonomy" id="1547"/>
    <lineage>
        <taxon>Bacteria</taxon>
        <taxon>Bacillati</taxon>
        <taxon>Bacillota</taxon>
        <taxon>Erysipelotrichia</taxon>
        <taxon>Erysipelotrichales</taxon>
        <taxon>Coprobacillaceae</taxon>
        <taxon>Thomasclavelia</taxon>
    </lineage>
</organism>
<dbReference type="AlphaFoldDB" id="A0A3E3EBX0"/>
<dbReference type="EMBL" id="QUSL01000016">
    <property type="protein sequence ID" value="RGD84399.1"/>
    <property type="molecule type" value="Genomic_DNA"/>
</dbReference>
<dbReference type="RefSeq" id="WP_117581635.1">
    <property type="nucleotide sequence ID" value="NZ_QUSL01000016.1"/>
</dbReference>
<name>A0A3E3EBX0_9FIRM</name>
<feature type="transmembrane region" description="Helical" evidence="5">
    <location>
        <begin position="235"/>
        <end position="255"/>
    </location>
</feature>
<proteinExistence type="predicted"/>
<evidence type="ECO:0000256" key="1">
    <source>
        <dbReference type="ARBA" id="ARBA00004141"/>
    </source>
</evidence>
<comment type="subcellular location">
    <subcellularLocation>
        <location evidence="1">Membrane</location>
        <topology evidence="1">Multi-pass membrane protein</topology>
    </subcellularLocation>
</comment>
<evidence type="ECO:0000256" key="5">
    <source>
        <dbReference type="SAM" id="Phobius"/>
    </source>
</evidence>
<dbReference type="Pfam" id="PF12698">
    <property type="entry name" value="ABC2_membrane_3"/>
    <property type="match status" value="1"/>
</dbReference>
<keyword evidence="4 5" id="KW-0472">Membrane</keyword>
<feature type="domain" description="ABC-2 type transporter transmembrane" evidence="6">
    <location>
        <begin position="54"/>
        <end position="303"/>
    </location>
</feature>
<sequence>MYKLIKLILYRIKHNKAFLITYLVLIPIIIALAIYFTNSISHTIQIGIVGDIDTSQNSQIKYTYLDTLPSTSELVLNQYDAIIVQDDENIDVLSTKGETYNQTITLLVNGQIDSLPVNDNQRGSASNILGFLMMVILLLGGQIYKYYFDERTGINKRILSTSVSCYQYLLSHFIVVYIFLFIPATIIICSALFVFKITLSIALWKFILILALLCFFATSFGLWSNVLSKSLEESMMFGNMFAIIGTIVSGGITQVTNNEIFNYVVQFFPQKQVMTTLSALENKNVLPTSGIIYSLLLSLVLIISAIVIEKRKLSVR</sequence>
<feature type="transmembrane region" description="Helical" evidence="5">
    <location>
        <begin position="290"/>
        <end position="308"/>
    </location>
</feature>
<dbReference type="GO" id="GO:0016020">
    <property type="term" value="C:membrane"/>
    <property type="evidence" value="ECO:0007669"/>
    <property type="project" value="UniProtKB-SubCell"/>
</dbReference>
<reference evidence="7 8" key="1">
    <citation type="submission" date="2018-08" db="EMBL/GenBank/DDBJ databases">
        <title>A genome reference for cultivated species of the human gut microbiota.</title>
        <authorList>
            <person name="Zou Y."/>
            <person name="Xue W."/>
            <person name="Luo G."/>
        </authorList>
    </citation>
    <scope>NUCLEOTIDE SEQUENCE [LARGE SCALE GENOMIC DNA]</scope>
    <source>
        <strain evidence="7 8">OM06-4</strain>
    </source>
</reference>
<keyword evidence="2 5" id="KW-0812">Transmembrane</keyword>
<evidence type="ECO:0000256" key="4">
    <source>
        <dbReference type="ARBA" id="ARBA00023136"/>
    </source>
</evidence>
<evidence type="ECO:0000313" key="7">
    <source>
        <dbReference type="EMBL" id="RGD84399.1"/>
    </source>
</evidence>
<evidence type="ECO:0000256" key="3">
    <source>
        <dbReference type="ARBA" id="ARBA00022989"/>
    </source>
</evidence>
<feature type="transmembrane region" description="Helical" evidence="5">
    <location>
        <begin position="201"/>
        <end position="223"/>
    </location>
</feature>
<feature type="transmembrane region" description="Helical" evidence="5">
    <location>
        <begin position="128"/>
        <end position="148"/>
    </location>
</feature>